<reference evidence="4" key="1">
    <citation type="journal article" date="2020" name="Plant Biotechnol. J.">
        <title>The pomegranate (Punica granatum L.) draft genome dissects genetic divergence between soft- and hard-seeded cultivars.</title>
        <authorList>
            <person name="Luo X."/>
            <person name="Li H."/>
            <person name="Wu Z."/>
            <person name="Yao W."/>
            <person name="Zhao P."/>
            <person name="Cao D."/>
            <person name="Yu H."/>
            <person name="Li K."/>
            <person name="Poudel K."/>
            <person name="Zhao D."/>
            <person name="Zhang F."/>
            <person name="Xia X."/>
            <person name="Chen L."/>
            <person name="Wang Q."/>
            <person name="Jing D."/>
            <person name="Cao S."/>
        </authorList>
    </citation>
    <scope>NUCLEOTIDE SEQUENCE [LARGE SCALE GENOMIC DNA]</scope>
    <source>
        <strain evidence="4">cv. Tunisia</strain>
    </source>
</reference>
<dbReference type="GO" id="GO:0020037">
    <property type="term" value="F:heme binding"/>
    <property type="evidence" value="ECO:0007669"/>
    <property type="project" value="InterPro"/>
</dbReference>
<evidence type="ECO:0000256" key="2">
    <source>
        <dbReference type="ARBA" id="ARBA00022723"/>
    </source>
</evidence>
<dbReference type="PANTHER" id="PTHR24286:SF209">
    <property type="entry name" value="BETA-AMYRIN 28-OXIDASE-LIKE"/>
    <property type="match status" value="1"/>
</dbReference>
<evidence type="ECO:0000256" key="1">
    <source>
        <dbReference type="ARBA" id="ARBA00010617"/>
    </source>
</evidence>
<name>A0A6P8CG20_PUNGR</name>
<comment type="similarity">
    <text evidence="1">Belongs to the cytochrome P450 family.</text>
</comment>
<keyword evidence="3" id="KW-0408">Iron</keyword>
<accession>A0A6P8CG20</accession>
<dbReference type="Proteomes" id="UP000515151">
    <property type="component" value="Chromosome 2"/>
</dbReference>
<proteinExistence type="inferred from homology"/>
<dbReference type="InterPro" id="IPR036396">
    <property type="entry name" value="Cyt_P450_sf"/>
</dbReference>
<dbReference type="Gene3D" id="1.10.630.10">
    <property type="entry name" value="Cytochrome P450"/>
    <property type="match status" value="1"/>
</dbReference>
<dbReference type="Pfam" id="PF00067">
    <property type="entry name" value="p450"/>
    <property type="match status" value="1"/>
</dbReference>
<reference evidence="5" key="2">
    <citation type="submission" date="2025-08" db="UniProtKB">
        <authorList>
            <consortium name="RefSeq"/>
        </authorList>
    </citation>
    <scope>IDENTIFICATION</scope>
    <source>
        <tissue evidence="5">Leaf</tissue>
    </source>
</reference>
<dbReference type="GeneID" id="116194920"/>
<dbReference type="GO" id="GO:0016125">
    <property type="term" value="P:sterol metabolic process"/>
    <property type="evidence" value="ECO:0007669"/>
    <property type="project" value="TreeGrafter"/>
</dbReference>
<dbReference type="GO" id="GO:0016705">
    <property type="term" value="F:oxidoreductase activity, acting on paired donors, with incorporation or reduction of molecular oxygen"/>
    <property type="evidence" value="ECO:0007669"/>
    <property type="project" value="InterPro"/>
</dbReference>
<gene>
    <name evidence="5" type="primary">LOC116194920</name>
</gene>
<dbReference type="InterPro" id="IPR001128">
    <property type="entry name" value="Cyt_P450"/>
</dbReference>
<organism evidence="4 5">
    <name type="scientific">Punica granatum</name>
    <name type="common">Pomegranate</name>
    <dbReference type="NCBI Taxonomy" id="22663"/>
    <lineage>
        <taxon>Eukaryota</taxon>
        <taxon>Viridiplantae</taxon>
        <taxon>Streptophyta</taxon>
        <taxon>Embryophyta</taxon>
        <taxon>Tracheophyta</taxon>
        <taxon>Spermatophyta</taxon>
        <taxon>Magnoliopsida</taxon>
        <taxon>eudicotyledons</taxon>
        <taxon>Gunneridae</taxon>
        <taxon>Pentapetalae</taxon>
        <taxon>rosids</taxon>
        <taxon>malvids</taxon>
        <taxon>Myrtales</taxon>
        <taxon>Lythraceae</taxon>
        <taxon>Punica</taxon>
    </lineage>
</organism>
<dbReference type="AlphaFoldDB" id="A0A6P8CG20"/>
<evidence type="ECO:0000313" key="4">
    <source>
        <dbReference type="Proteomes" id="UP000515151"/>
    </source>
</evidence>
<dbReference type="OrthoDB" id="1372046at2759"/>
<dbReference type="GO" id="GO:0004497">
    <property type="term" value="F:monooxygenase activity"/>
    <property type="evidence" value="ECO:0007669"/>
    <property type="project" value="InterPro"/>
</dbReference>
<keyword evidence="4" id="KW-1185">Reference proteome</keyword>
<dbReference type="PANTHER" id="PTHR24286">
    <property type="entry name" value="CYTOCHROME P450 26"/>
    <property type="match status" value="1"/>
</dbReference>
<protein>
    <submittedName>
        <fullName evidence="5">Beta-amyrin 28-monooxygenase-like</fullName>
    </submittedName>
</protein>
<dbReference type="RefSeq" id="XP_031379698.1">
    <property type="nucleotide sequence ID" value="XM_031523838.1"/>
</dbReference>
<dbReference type="SUPFAM" id="SSF48264">
    <property type="entry name" value="Cytochrome P450"/>
    <property type="match status" value="1"/>
</dbReference>
<sequence length="346" mass="39398">MAPWISMHLSVLLSIHTGKALAIFLLVLLVVHVLHSRKLKFTKQYKNLPPGSFGWPVVGETLALFRTARAGRPDSFMRERMKKYDSRVFRTKLFNEPTAVFCDAEGNRFPFANEGKKVTVWWPSSAQKLLGSCIITIGGEEGKEEVMVYPAAKLYAFETACRLFISISDRKHIWELHHLFSEFLDGVISIPLNFPGTKYYRAKKAVKHIRGELREIITQRKSSPAGSWNPEDLLSYLLQNGDENGRFLTDDEIVNNLLVFLIAGHEPTSSTITSLVKFLAEMPHVYRTILQEQREIAKLKKPGERLKPEDIRMMKYSWSVVSEVIRLVPPVIGAFRVALEDFSYGG</sequence>
<evidence type="ECO:0000256" key="3">
    <source>
        <dbReference type="ARBA" id="ARBA00023004"/>
    </source>
</evidence>
<keyword evidence="2" id="KW-0479">Metal-binding</keyword>
<evidence type="ECO:0000313" key="5">
    <source>
        <dbReference type="RefSeq" id="XP_031379698.1"/>
    </source>
</evidence>
<dbReference type="GO" id="GO:0005506">
    <property type="term" value="F:iron ion binding"/>
    <property type="evidence" value="ECO:0007669"/>
    <property type="project" value="InterPro"/>
</dbReference>